<dbReference type="InterPro" id="IPR053781">
    <property type="entry name" value="F-box_AtFBL13-like"/>
</dbReference>
<dbReference type="SUPFAM" id="SSF52047">
    <property type="entry name" value="RNI-like"/>
    <property type="match status" value="1"/>
</dbReference>
<dbReference type="PROSITE" id="PS50181">
    <property type="entry name" value="FBOX"/>
    <property type="match status" value="1"/>
</dbReference>
<dbReference type="AlphaFoldDB" id="A0A8T0UBY9"/>
<dbReference type="PANTHER" id="PTHR34223:SF107">
    <property type="entry name" value="F-BOX DOMAIN-CONTAINING PROTEIN"/>
    <property type="match status" value="1"/>
</dbReference>
<dbReference type="InterPro" id="IPR001810">
    <property type="entry name" value="F-box_dom"/>
</dbReference>
<dbReference type="InterPro" id="IPR036047">
    <property type="entry name" value="F-box-like_dom_sf"/>
</dbReference>
<dbReference type="InterPro" id="IPR053197">
    <property type="entry name" value="F-box_SCFL_complex_component"/>
</dbReference>
<reference evidence="3" key="1">
    <citation type="submission" date="2020-05" db="EMBL/GenBank/DDBJ databases">
        <title>WGS assembly of Panicum virgatum.</title>
        <authorList>
            <person name="Lovell J.T."/>
            <person name="Jenkins J."/>
            <person name="Shu S."/>
            <person name="Juenger T.E."/>
            <person name="Schmutz J."/>
        </authorList>
    </citation>
    <scope>NUCLEOTIDE SEQUENCE</scope>
    <source>
        <strain evidence="3">AP13</strain>
    </source>
</reference>
<sequence length="461" mass="52078">MPPARRGKRGKKAPMESAESSIDDLPDGVLQHILGFLPAWDAVQTCVLARRWRDLWMFATGLRIIGNDDNNLEGLREFVDHLLLTRGIAPLETCELWFDGIADEFSDGYVIRVNLWFRHAIRCQVRVLRLLFTQQSQHFDLHVLHLISQHLIELELAGVQVKESFLNLSGCPALEQLAADDCDLSLVKRILSKSLKRLSITACVFSESFRTHIHTPSLVSLLLDDNWYNTPVLDSMPSLVDASIRVVDKSVDSCKDCDSGYCNSCNGIIDGNRHCILLEGLSKAKNLALVAESKTLIFRMDLKRCPTFSKLKTLLLSDYWCVALDLDAITCILKNSPLLEKLTLELCLKGSDHKMEMKGNYISVQETTAISEHLKIIVVKCDVVDEKVYKVLKLLSTFNILSVSSRVGKQGVPHCRWTCSLSIARKTYGSKYGFAKFYGYLLLSSSQRYCVEFDNITFFRT</sequence>
<keyword evidence="4" id="KW-1185">Reference proteome</keyword>
<dbReference type="PANTHER" id="PTHR34223">
    <property type="entry name" value="OS11G0201299 PROTEIN"/>
    <property type="match status" value="1"/>
</dbReference>
<name>A0A8T0UBY9_PANVG</name>
<gene>
    <name evidence="3" type="ORF">PVAP13_3NG079657</name>
</gene>
<dbReference type="Proteomes" id="UP000823388">
    <property type="component" value="Chromosome 3N"/>
</dbReference>
<dbReference type="SUPFAM" id="SSF81383">
    <property type="entry name" value="F-box domain"/>
    <property type="match status" value="1"/>
</dbReference>
<proteinExistence type="predicted"/>
<evidence type="ECO:0000313" key="4">
    <source>
        <dbReference type="Proteomes" id="UP000823388"/>
    </source>
</evidence>
<feature type="compositionally biased region" description="Basic residues" evidence="1">
    <location>
        <begin position="1"/>
        <end position="12"/>
    </location>
</feature>
<protein>
    <recommendedName>
        <fullName evidence="2">F-box domain-containing protein</fullName>
    </recommendedName>
</protein>
<dbReference type="CDD" id="cd22160">
    <property type="entry name" value="F-box_AtFBL13-like"/>
    <property type="match status" value="1"/>
</dbReference>
<dbReference type="EMBL" id="CM029042">
    <property type="protein sequence ID" value="KAG2618566.1"/>
    <property type="molecule type" value="Genomic_DNA"/>
</dbReference>
<feature type="region of interest" description="Disordered" evidence="1">
    <location>
        <begin position="1"/>
        <end position="22"/>
    </location>
</feature>
<evidence type="ECO:0000256" key="1">
    <source>
        <dbReference type="SAM" id="MobiDB-lite"/>
    </source>
</evidence>
<dbReference type="Pfam" id="PF00646">
    <property type="entry name" value="F-box"/>
    <property type="match status" value="1"/>
</dbReference>
<accession>A0A8T0UBY9</accession>
<evidence type="ECO:0000259" key="2">
    <source>
        <dbReference type="PROSITE" id="PS50181"/>
    </source>
</evidence>
<organism evidence="3 4">
    <name type="scientific">Panicum virgatum</name>
    <name type="common">Blackwell switchgrass</name>
    <dbReference type="NCBI Taxonomy" id="38727"/>
    <lineage>
        <taxon>Eukaryota</taxon>
        <taxon>Viridiplantae</taxon>
        <taxon>Streptophyta</taxon>
        <taxon>Embryophyta</taxon>
        <taxon>Tracheophyta</taxon>
        <taxon>Spermatophyta</taxon>
        <taxon>Magnoliopsida</taxon>
        <taxon>Liliopsida</taxon>
        <taxon>Poales</taxon>
        <taxon>Poaceae</taxon>
        <taxon>PACMAD clade</taxon>
        <taxon>Panicoideae</taxon>
        <taxon>Panicodae</taxon>
        <taxon>Paniceae</taxon>
        <taxon>Panicinae</taxon>
        <taxon>Panicum</taxon>
        <taxon>Panicum sect. Hiantes</taxon>
    </lineage>
</organism>
<dbReference type="Gene3D" id="1.20.1280.50">
    <property type="match status" value="1"/>
</dbReference>
<feature type="domain" description="F-box" evidence="2">
    <location>
        <begin position="19"/>
        <end position="55"/>
    </location>
</feature>
<comment type="caution">
    <text evidence="3">The sequence shown here is derived from an EMBL/GenBank/DDBJ whole genome shotgun (WGS) entry which is preliminary data.</text>
</comment>
<evidence type="ECO:0000313" key="3">
    <source>
        <dbReference type="EMBL" id="KAG2618566.1"/>
    </source>
</evidence>